<feature type="domain" description="Radical SAM core" evidence="9">
    <location>
        <begin position="1"/>
        <end position="195"/>
    </location>
</feature>
<sequence length="292" mass="33280">MPEEGFPISPEDRLPSVDELMQIVSVFQEMGVDKIRITGGEPLANKQLPEILDRLVELGFENLNITTNGILLDRYIDKFLEVGLRSINVSLDTLDSDKYAKVTRRDRFEKVMQNISKGMEAGLRIKINAVMLKDFSEEEIYPMLEWSKTTPVHVRFIEFMPFNGNKWEVEKLITYQDVLDEAQKYFQIEKLEDPKHSTSKSFRVKGGKGTFAVISSMTEPFCGTCNRLRLTADGKLKNCLFSNQEADLLTALRKGHNLKELIRLSVRSKKEAHAGMENLPDMENRSMIAIGG</sequence>
<evidence type="ECO:0000256" key="4">
    <source>
        <dbReference type="ARBA" id="ARBA00022741"/>
    </source>
</evidence>
<keyword evidence="7" id="KW-0342">GTP-binding</keyword>
<dbReference type="InterPro" id="IPR013785">
    <property type="entry name" value="Aldolase_TIM"/>
</dbReference>
<dbReference type="Pfam" id="PF06463">
    <property type="entry name" value="Mob_synth_C"/>
    <property type="match status" value="1"/>
</dbReference>
<dbReference type="GO" id="GO:0006777">
    <property type="term" value="P:Mo-molybdopterin cofactor biosynthetic process"/>
    <property type="evidence" value="ECO:0007669"/>
    <property type="project" value="UniProtKB-KW"/>
</dbReference>
<evidence type="ECO:0000256" key="6">
    <source>
        <dbReference type="ARBA" id="ARBA00023014"/>
    </source>
</evidence>
<evidence type="ECO:0000259" key="9">
    <source>
        <dbReference type="PROSITE" id="PS51918"/>
    </source>
</evidence>
<dbReference type="GO" id="GO:0061799">
    <property type="term" value="F:cyclic pyranopterin monophosphate synthase activity"/>
    <property type="evidence" value="ECO:0007669"/>
    <property type="project" value="TreeGrafter"/>
</dbReference>
<evidence type="ECO:0000256" key="8">
    <source>
        <dbReference type="ARBA" id="ARBA00023150"/>
    </source>
</evidence>
<keyword evidence="5" id="KW-0408">Iron</keyword>
<dbReference type="InterPro" id="IPR058240">
    <property type="entry name" value="rSAM_sf"/>
</dbReference>
<gene>
    <name evidence="10" type="ORF">SAMN06265219_102375</name>
</gene>
<keyword evidence="3" id="KW-0479">Metal-binding</keyword>
<dbReference type="CDD" id="cd01335">
    <property type="entry name" value="Radical_SAM"/>
    <property type="match status" value="1"/>
</dbReference>
<dbReference type="InterPro" id="IPR050105">
    <property type="entry name" value="MoCo_biosynth_MoaA/MoaC"/>
</dbReference>
<evidence type="ECO:0000256" key="5">
    <source>
        <dbReference type="ARBA" id="ARBA00023004"/>
    </source>
</evidence>
<dbReference type="GO" id="GO:0046872">
    <property type="term" value="F:metal ion binding"/>
    <property type="evidence" value="ECO:0007669"/>
    <property type="project" value="UniProtKB-KW"/>
</dbReference>
<comment type="cofactor">
    <cofactor evidence="1">
        <name>[4Fe-4S] cluster</name>
        <dbReference type="ChEBI" id="CHEBI:49883"/>
    </cofactor>
</comment>
<dbReference type="InterPro" id="IPR010505">
    <property type="entry name" value="MoaA_twitch"/>
</dbReference>
<dbReference type="AlphaFoldDB" id="A0A521BLL9"/>
<keyword evidence="4" id="KW-0547">Nucleotide-binding</keyword>
<keyword evidence="11" id="KW-1185">Reference proteome</keyword>
<dbReference type="Gene3D" id="3.20.20.70">
    <property type="entry name" value="Aldolase class I"/>
    <property type="match status" value="1"/>
</dbReference>
<dbReference type="GO" id="GO:0051539">
    <property type="term" value="F:4 iron, 4 sulfur cluster binding"/>
    <property type="evidence" value="ECO:0007669"/>
    <property type="project" value="UniProtKB-KW"/>
</dbReference>
<keyword evidence="2" id="KW-0949">S-adenosyl-L-methionine</keyword>
<proteinExistence type="predicted"/>
<dbReference type="PANTHER" id="PTHR22960:SF0">
    <property type="entry name" value="MOLYBDENUM COFACTOR BIOSYNTHESIS PROTEIN 1"/>
    <property type="match status" value="1"/>
</dbReference>
<reference evidence="10 11" key="1">
    <citation type="submission" date="2017-05" db="EMBL/GenBank/DDBJ databases">
        <authorList>
            <person name="Varghese N."/>
            <person name="Submissions S."/>
        </authorList>
    </citation>
    <scope>NUCLEOTIDE SEQUENCE [LARGE SCALE GENOMIC DNA]</scope>
    <source>
        <strain evidence="10 11">DSM 21985</strain>
    </source>
</reference>
<evidence type="ECO:0000313" key="10">
    <source>
        <dbReference type="EMBL" id="SMO47975.1"/>
    </source>
</evidence>
<evidence type="ECO:0000313" key="11">
    <source>
        <dbReference type="Proteomes" id="UP000317557"/>
    </source>
</evidence>
<evidence type="ECO:0000256" key="2">
    <source>
        <dbReference type="ARBA" id="ARBA00022691"/>
    </source>
</evidence>
<dbReference type="GO" id="GO:0005525">
    <property type="term" value="F:GTP binding"/>
    <property type="evidence" value="ECO:0007669"/>
    <property type="project" value="UniProtKB-KW"/>
</dbReference>
<dbReference type="PROSITE" id="PS51918">
    <property type="entry name" value="RADICAL_SAM"/>
    <property type="match status" value="1"/>
</dbReference>
<dbReference type="GO" id="GO:0061798">
    <property type="term" value="F:GTP 3',8'-cyclase activity"/>
    <property type="evidence" value="ECO:0007669"/>
    <property type="project" value="TreeGrafter"/>
</dbReference>
<keyword evidence="8" id="KW-0501">Molybdenum cofactor biosynthesis</keyword>
<dbReference type="CDD" id="cd21117">
    <property type="entry name" value="Twitch_MoaA"/>
    <property type="match status" value="1"/>
</dbReference>
<dbReference type="SUPFAM" id="SSF102114">
    <property type="entry name" value="Radical SAM enzymes"/>
    <property type="match status" value="1"/>
</dbReference>
<evidence type="ECO:0000256" key="1">
    <source>
        <dbReference type="ARBA" id="ARBA00001966"/>
    </source>
</evidence>
<accession>A0A521BLL9</accession>
<dbReference type="PANTHER" id="PTHR22960">
    <property type="entry name" value="MOLYBDOPTERIN COFACTOR SYNTHESIS PROTEIN A"/>
    <property type="match status" value="1"/>
</dbReference>
<keyword evidence="6" id="KW-0411">Iron-sulfur</keyword>
<organism evidence="10 11">
    <name type="scientific">Gracilimonas mengyeensis</name>
    <dbReference type="NCBI Taxonomy" id="1302730"/>
    <lineage>
        <taxon>Bacteria</taxon>
        <taxon>Pseudomonadati</taxon>
        <taxon>Balneolota</taxon>
        <taxon>Balneolia</taxon>
        <taxon>Balneolales</taxon>
        <taxon>Balneolaceae</taxon>
        <taxon>Gracilimonas</taxon>
    </lineage>
</organism>
<dbReference type="Proteomes" id="UP000317557">
    <property type="component" value="Unassembled WGS sequence"/>
</dbReference>
<name>A0A521BLL9_9BACT</name>
<dbReference type="InterPro" id="IPR007197">
    <property type="entry name" value="rSAM"/>
</dbReference>
<protein>
    <submittedName>
        <fullName evidence="10">Cyclic pyranopterin monophosphate synthase subunit MoaA</fullName>
    </submittedName>
</protein>
<evidence type="ECO:0000256" key="7">
    <source>
        <dbReference type="ARBA" id="ARBA00023134"/>
    </source>
</evidence>
<dbReference type="EMBL" id="FXTP01000002">
    <property type="protein sequence ID" value="SMO47975.1"/>
    <property type="molecule type" value="Genomic_DNA"/>
</dbReference>
<evidence type="ECO:0000256" key="3">
    <source>
        <dbReference type="ARBA" id="ARBA00022723"/>
    </source>
</evidence>
<dbReference type="Pfam" id="PF04055">
    <property type="entry name" value="Radical_SAM"/>
    <property type="match status" value="1"/>
</dbReference>